<proteinExistence type="predicted"/>
<dbReference type="eggNOG" id="COG0607">
    <property type="taxonomic scope" value="Bacteria"/>
</dbReference>
<evidence type="ECO:0000259" key="1">
    <source>
        <dbReference type="PROSITE" id="PS50206"/>
    </source>
</evidence>
<dbReference type="InterPro" id="IPR001763">
    <property type="entry name" value="Rhodanese-like_dom"/>
</dbReference>
<dbReference type="Proteomes" id="UP000005167">
    <property type="component" value="Unassembled WGS sequence"/>
</dbReference>
<comment type="caution">
    <text evidence="2">The sequence shown here is derived from an EMBL/GenBank/DDBJ whole genome shotgun (WGS) entry which is preliminary data.</text>
</comment>
<evidence type="ECO:0000313" key="2">
    <source>
        <dbReference type="EMBL" id="EGW53225.1"/>
    </source>
</evidence>
<dbReference type="AlphaFoldDB" id="G2FJ23"/>
<keyword evidence="3" id="KW-1185">Reference proteome</keyword>
<dbReference type="Pfam" id="PF00581">
    <property type="entry name" value="Rhodanese"/>
    <property type="match status" value="1"/>
</dbReference>
<dbReference type="InterPro" id="IPR036873">
    <property type="entry name" value="Rhodanese-like_dom_sf"/>
</dbReference>
<accession>G2FJ23</accession>
<feature type="domain" description="Rhodanese" evidence="1">
    <location>
        <begin position="5"/>
        <end position="122"/>
    </location>
</feature>
<dbReference type="PROSITE" id="PS50206">
    <property type="entry name" value="RHODANESE_3"/>
    <property type="match status" value="1"/>
</dbReference>
<dbReference type="SUPFAM" id="SSF52821">
    <property type="entry name" value="Rhodanese/Cell cycle control phosphatase"/>
    <property type="match status" value="1"/>
</dbReference>
<sequence length="148" mass="16737">MKQKQGDQVLFVDVRDPVEIMFTGFTDVVDINIPYKLANRSKKNPKKPVFLMETNVNFEKQVAAALEARGLSKEAPVILMCRSGGTRGAPSAKMLWGKGYTQVYVVTDGFEGGKIKSGERKNWRLKNGWKNAGLPWSYKLNMEKMYMP</sequence>
<dbReference type="Gene3D" id="3.40.250.10">
    <property type="entry name" value="Rhodanese-like domain"/>
    <property type="match status" value="1"/>
</dbReference>
<protein>
    <submittedName>
        <fullName evidence="2">Rhodanese-like protein</fullName>
    </submittedName>
</protein>
<evidence type="ECO:0000313" key="3">
    <source>
        <dbReference type="Proteomes" id="UP000005167"/>
    </source>
</evidence>
<name>G2FJ23_9GAMM</name>
<dbReference type="EMBL" id="AFZB01000035">
    <property type="protein sequence ID" value="EGW53225.1"/>
    <property type="molecule type" value="Genomic_DNA"/>
</dbReference>
<organism evidence="2 3">
    <name type="scientific">endosymbiont of Tevnia jerichonana</name>
    <name type="common">vent Tica</name>
    <dbReference type="NCBI Taxonomy" id="1049564"/>
    <lineage>
        <taxon>Bacteria</taxon>
        <taxon>Pseudomonadati</taxon>
        <taxon>Pseudomonadota</taxon>
        <taxon>Gammaproteobacteria</taxon>
        <taxon>sulfur-oxidizing symbionts</taxon>
    </lineage>
</organism>
<reference evidence="2 3" key="1">
    <citation type="journal article" date="2011" name="ISME J.">
        <title>The endosymbionts of the deep-sea tubeworms Riftia pachyptila and Tevnia jerichonana share an identical physiology as revealed by proteogenomic analyses.</title>
        <authorList>
            <person name="Gardebrecht A."/>
            <person name="Markert S."/>
            <person name="Felbeck H."/>
            <person name="Thuermer A."/>
            <person name="Albrecht D."/>
            <person name="Wollherr A."/>
            <person name="Kabisch J."/>
            <person name="Lehmann R."/>
            <person name="Daniel R."/>
            <person name="Liesegang H."/>
            <person name="Hecker M."/>
            <person name="Sievert S.M."/>
            <person name="Schweder T."/>
        </authorList>
    </citation>
    <scope>NUCLEOTIDE SEQUENCE [LARGE SCALE GENOMIC DNA]</scope>
</reference>
<gene>
    <name evidence="2" type="ORF">TevJSym_bi00290</name>
</gene>